<feature type="compositionally biased region" description="Basic and acidic residues" evidence="1">
    <location>
        <begin position="185"/>
        <end position="206"/>
    </location>
</feature>
<feature type="region of interest" description="Disordered" evidence="1">
    <location>
        <begin position="1"/>
        <end position="26"/>
    </location>
</feature>
<dbReference type="EMBL" id="PKMF04000146">
    <property type="protein sequence ID" value="KAK7847114.1"/>
    <property type="molecule type" value="Genomic_DNA"/>
</dbReference>
<gene>
    <name evidence="3" type="primary">ASR3_4</name>
    <name evidence="3" type="ORF">CFP56_007141</name>
</gene>
<reference evidence="3 4" key="1">
    <citation type="journal article" date="2018" name="Sci. Data">
        <title>The draft genome sequence of cork oak.</title>
        <authorList>
            <person name="Ramos A.M."/>
            <person name="Usie A."/>
            <person name="Barbosa P."/>
            <person name="Barros P.M."/>
            <person name="Capote T."/>
            <person name="Chaves I."/>
            <person name="Simoes F."/>
            <person name="Abreu I."/>
            <person name="Carrasquinho I."/>
            <person name="Faro C."/>
            <person name="Guimaraes J.B."/>
            <person name="Mendonca D."/>
            <person name="Nobrega F."/>
            <person name="Rodrigues L."/>
            <person name="Saibo N.J.M."/>
            <person name="Varela M.C."/>
            <person name="Egas C."/>
            <person name="Matos J."/>
            <person name="Miguel C.M."/>
            <person name="Oliveira M.M."/>
            <person name="Ricardo C.P."/>
            <person name="Goncalves S."/>
        </authorList>
    </citation>
    <scope>NUCLEOTIDE SEQUENCE [LARGE SCALE GENOMIC DNA]</scope>
    <source>
        <strain evidence="4">cv. HL8</strain>
    </source>
</reference>
<feature type="compositionally biased region" description="Basic and acidic residues" evidence="1">
    <location>
        <begin position="359"/>
        <end position="380"/>
    </location>
</feature>
<feature type="compositionally biased region" description="Basic and acidic residues" evidence="1">
    <location>
        <begin position="402"/>
        <end position="430"/>
    </location>
</feature>
<accession>A0AAW0L8I7</accession>
<organism evidence="3 4">
    <name type="scientific">Quercus suber</name>
    <name type="common">Cork oak</name>
    <dbReference type="NCBI Taxonomy" id="58331"/>
    <lineage>
        <taxon>Eukaryota</taxon>
        <taxon>Viridiplantae</taxon>
        <taxon>Streptophyta</taxon>
        <taxon>Embryophyta</taxon>
        <taxon>Tracheophyta</taxon>
        <taxon>Spermatophyta</taxon>
        <taxon>Magnoliopsida</taxon>
        <taxon>eudicotyledons</taxon>
        <taxon>Gunneridae</taxon>
        <taxon>Pentapetalae</taxon>
        <taxon>rosids</taxon>
        <taxon>fabids</taxon>
        <taxon>Fagales</taxon>
        <taxon>Fagaceae</taxon>
        <taxon>Quercus</taxon>
    </lineage>
</organism>
<dbReference type="PANTHER" id="PTHR33492">
    <property type="entry name" value="OSJNBA0043A12.37 PROTEIN-RELATED"/>
    <property type="match status" value="1"/>
</dbReference>
<dbReference type="InterPro" id="IPR044822">
    <property type="entry name" value="Myb_DNA-bind_4"/>
</dbReference>
<feature type="region of interest" description="Disordered" evidence="1">
    <location>
        <begin position="355"/>
        <end position="430"/>
    </location>
</feature>
<proteinExistence type="predicted"/>
<evidence type="ECO:0000313" key="3">
    <source>
        <dbReference type="EMBL" id="KAK7847114.1"/>
    </source>
</evidence>
<dbReference type="Gene3D" id="1.10.10.60">
    <property type="entry name" value="Homeodomain-like"/>
    <property type="match status" value="1"/>
</dbReference>
<evidence type="ECO:0000313" key="4">
    <source>
        <dbReference type="Proteomes" id="UP000237347"/>
    </source>
</evidence>
<feature type="domain" description="Myb/SANT-like DNA-binding" evidence="2">
    <location>
        <begin position="30"/>
        <end position="102"/>
    </location>
</feature>
<evidence type="ECO:0000259" key="2">
    <source>
        <dbReference type="Pfam" id="PF13837"/>
    </source>
</evidence>
<feature type="compositionally biased region" description="Basic and acidic residues" evidence="1">
    <location>
        <begin position="228"/>
        <end position="256"/>
    </location>
</feature>
<feature type="compositionally biased region" description="Polar residues" evidence="1">
    <location>
        <begin position="209"/>
        <end position="218"/>
    </location>
</feature>
<dbReference type="PANTHER" id="PTHR33492:SF4">
    <property type="entry name" value="OS02G0174300 PROTEIN"/>
    <property type="match status" value="1"/>
</dbReference>
<feature type="region of interest" description="Disordered" evidence="1">
    <location>
        <begin position="179"/>
        <end position="261"/>
    </location>
</feature>
<sequence>MKKCKMESEESSQLRASGSRHTRSQAAPEWTVKGAFILANEYAAVEADCSDALSSYQKWKIIAENCTALDVPRTLNQCRRKWDSLATEYGKIKKWELRSRSGSYWSLESERRSKFGLPEDFDYELFKAVDDFMSVRENRSDTEPESDPEAKAEMADVVEELGSKRQRRRFTSPKSWLEGKPLKCHIKEEPSRRSTEEKPQKRRLEDPVNSLTEENPQKSCIKGKHQKGHVEEPVENPTVEKPKRSHGKGETWRSHVEEEETISTEAKEQMMVMKLQENAELINAIVSENVGLGAANVSNVEDYRTDFVRRQGDKLIACLRDIVSTLDQLHGHVQEWSKRQRRRFTSPKSWLEGKPLKCHIKEEPSRRSTEEKPQKRRLEDPVNSLTEENPQKSCIKGKHQKGHVEEPVENPTVEKPKRSHGKGETWRSHVEEEETISTEAKEQMMVMKLQENAELINAIVSENVGLGAANVSNVEDYRTDFVRRQGDKLIACLRDIVSTLDQLHGHVQECE</sequence>
<comment type="caution">
    <text evidence="3">The sequence shown here is derived from an EMBL/GenBank/DDBJ whole genome shotgun (WGS) entry which is preliminary data.</text>
</comment>
<dbReference type="Proteomes" id="UP000237347">
    <property type="component" value="Unassembled WGS sequence"/>
</dbReference>
<feature type="compositionally biased region" description="Polar residues" evidence="1">
    <location>
        <begin position="383"/>
        <end position="392"/>
    </location>
</feature>
<evidence type="ECO:0000256" key="1">
    <source>
        <dbReference type="SAM" id="MobiDB-lite"/>
    </source>
</evidence>
<name>A0AAW0L8I7_QUESU</name>
<protein>
    <submittedName>
        <fullName evidence="3">Trihelix transcription factor asr3</fullName>
    </submittedName>
</protein>
<dbReference type="Pfam" id="PF13837">
    <property type="entry name" value="Myb_DNA-bind_4"/>
    <property type="match status" value="1"/>
</dbReference>
<dbReference type="AlphaFoldDB" id="A0AAW0L8I7"/>
<keyword evidence="4" id="KW-1185">Reference proteome</keyword>